<dbReference type="EMBL" id="KZ679264">
    <property type="protein sequence ID" value="PTB39562.1"/>
    <property type="molecule type" value="Genomic_DNA"/>
</dbReference>
<gene>
    <name evidence="2" type="ORF">M441DRAFT_440122</name>
</gene>
<name>A0A2T3Z429_TRIA4</name>
<sequence>MDINPLALLNHPGIHLHHLYRASSSQQQPNANLNMLPNRLSNSLSHPSKRHCSKIHCRPPPRQIPPLKQQMAPRPLTHDPHPPSIPTVFPSRIDKIE</sequence>
<protein>
    <submittedName>
        <fullName evidence="2">Uncharacterized protein</fullName>
    </submittedName>
</protein>
<feature type="compositionally biased region" description="Polar residues" evidence="1">
    <location>
        <begin position="25"/>
        <end position="46"/>
    </location>
</feature>
<accession>A0A2T3Z429</accession>
<evidence type="ECO:0000313" key="2">
    <source>
        <dbReference type="EMBL" id="PTB39562.1"/>
    </source>
</evidence>
<proteinExistence type="predicted"/>
<feature type="compositionally biased region" description="Basic residues" evidence="1">
    <location>
        <begin position="47"/>
        <end position="59"/>
    </location>
</feature>
<reference evidence="2 3" key="1">
    <citation type="submission" date="2016-07" db="EMBL/GenBank/DDBJ databases">
        <title>Multiple horizontal gene transfer events from other fungi enriched the ability of initially mycotrophic Trichoderma (Ascomycota) to feed on dead plant biomass.</title>
        <authorList>
            <consortium name="DOE Joint Genome Institute"/>
            <person name="Aerts A."/>
            <person name="Atanasova L."/>
            <person name="Chenthamara K."/>
            <person name="Zhang J."/>
            <person name="Grujic M."/>
            <person name="Henrissat B."/>
            <person name="Kuo A."/>
            <person name="Salamov A."/>
            <person name="Lipzen A."/>
            <person name="Labutti K."/>
            <person name="Barry K."/>
            <person name="Miao Y."/>
            <person name="Rahimi M.J."/>
            <person name="Shen Q."/>
            <person name="Grigoriev I.V."/>
            <person name="Kubicek C.P."/>
            <person name="Druzhinina I.S."/>
        </authorList>
    </citation>
    <scope>NUCLEOTIDE SEQUENCE [LARGE SCALE GENOMIC DNA]</scope>
    <source>
        <strain evidence="2 3">CBS 433.97</strain>
    </source>
</reference>
<keyword evidence="3" id="KW-1185">Reference proteome</keyword>
<dbReference type="Proteomes" id="UP000240493">
    <property type="component" value="Unassembled WGS sequence"/>
</dbReference>
<organism evidence="2 3">
    <name type="scientific">Trichoderma asperellum (strain ATCC 204424 / CBS 433.97 / NBRC 101777)</name>
    <dbReference type="NCBI Taxonomy" id="1042311"/>
    <lineage>
        <taxon>Eukaryota</taxon>
        <taxon>Fungi</taxon>
        <taxon>Dikarya</taxon>
        <taxon>Ascomycota</taxon>
        <taxon>Pezizomycotina</taxon>
        <taxon>Sordariomycetes</taxon>
        <taxon>Hypocreomycetidae</taxon>
        <taxon>Hypocreales</taxon>
        <taxon>Hypocreaceae</taxon>
        <taxon>Trichoderma</taxon>
    </lineage>
</organism>
<dbReference type="AlphaFoldDB" id="A0A2T3Z429"/>
<evidence type="ECO:0000313" key="3">
    <source>
        <dbReference type="Proteomes" id="UP000240493"/>
    </source>
</evidence>
<feature type="region of interest" description="Disordered" evidence="1">
    <location>
        <begin position="25"/>
        <end position="97"/>
    </location>
</feature>
<evidence type="ECO:0000256" key="1">
    <source>
        <dbReference type="SAM" id="MobiDB-lite"/>
    </source>
</evidence>